<protein>
    <submittedName>
        <fullName evidence="1">Hydrolase</fullName>
    </submittedName>
</protein>
<dbReference type="InterPro" id="IPR053145">
    <property type="entry name" value="AB_hydrolase_Est10"/>
</dbReference>
<dbReference type="Gene3D" id="3.40.50.1820">
    <property type="entry name" value="alpha/beta hydrolase"/>
    <property type="match status" value="1"/>
</dbReference>
<comment type="caution">
    <text evidence="1">The sequence shown here is derived from an EMBL/GenBank/DDBJ whole genome shotgun (WGS) entry which is preliminary data.</text>
</comment>
<dbReference type="Proteomes" id="UP000195030">
    <property type="component" value="Unassembled WGS sequence"/>
</dbReference>
<dbReference type="AlphaFoldDB" id="A0A243GQV8"/>
<accession>A0A243GQV8</accession>
<dbReference type="GO" id="GO:0052689">
    <property type="term" value="F:carboxylic ester hydrolase activity"/>
    <property type="evidence" value="ECO:0007669"/>
    <property type="project" value="TreeGrafter"/>
</dbReference>
<gene>
    <name evidence="1" type="ORF">BK772_06870</name>
</gene>
<dbReference type="PANTHER" id="PTHR43265:SF1">
    <property type="entry name" value="ESTERASE ESTD"/>
    <property type="match status" value="1"/>
</dbReference>
<proteinExistence type="predicted"/>
<evidence type="ECO:0000313" key="1">
    <source>
        <dbReference type="EMBL" id="OUA10507.1"/>
    </source>
</evidence>
<sequence>MKAVEMSKEQKTPLFIIQGERDYQVQSKIEIPLWKEQLKERDNIDYRLYPKLNLLFTEDYREISKPDEYYNSANIPEYVIDAIAAWVQGRLQLN</sequence>
<keyword evidence="1" id="KW-0378">Hydrolase</keyword>
<dbReference type="InterPro" id="IPR029058">
    <property type="entry name" value="AB_hydrolase_fold"/>
</dbReference>
<reference evidence="1 2" key="1">
    <citation type="submission" date="2016-10" db="EMBL/GenBank/DDBJ databases">
        <title>Comparative genomics of Bacillus thuringiensis reveals a path to pathogens against multiple invertebrate hosts.</title>
        <authorList>
            <person name="Zheng J."/>
            <person name="Gao Q."/>
            <person name="Liu H."/>
            <person name="Peng D."/>
            <person name="Ruan L."/>
            <person name="Sun M."/>
        </authorList>
    </citation>
    <scope>NUCLEOTIDE SEQUENCE [LARGE SCALE GENOMIC DNA]</scope>
    <source>
        <strain evidence="1">CTC</strain>
    </source>
</reference>
<dbReference type="PANTHER" id="PTHR43265">
    <property type="entry name" value="ESTERASE ESTD"/>
    <property type="match status" value="1"/>
</dbReference>
<name>A0A243GQV8_BACTF</name>
<dbReference type="EMBL" id="NFEL01000034">
    <property type="protein sequence ID" value="OUA10507.1"/>
    <property type="molecule type" value="Genomic_DNA"/>
</dbReference>
<organism evidence="1 2">
    <name type="scientific">Bacillus thuringiensis subsp. finitimus</name>
    <dbReference type="NCBI Taxonomy" id="29337"/>
    <lineage>
        <taxon>Bacteria</taxon>
        <taxon>Bacillati</taxon>
        <taxon>Bacillota</taxon>
        <taxon>Bacilli</taxon>
        <taxon>Bacillales</taxon>
        <taxon>Bacillaceae</taxon>
        <taxon>Bacillus</taxon>
        <taxon>Bacillus cereus group</taxon>
    </lineage>
</organism>
<evidence type="ECO:0000313" key="2">
    <source>
        <dbReference type="Proteomes" id="UP000195030"/>
    </source>
</evidence>